<proteinExistence type="predicted"/>
<keyword evidence="1" id="KW-0732">Signal</keyword>
<accession>A0A3A8KIV7</accession>
<dbReference type="Proteomes" id="UP000268313">
    <property type="component" value="Unassembled WGS sequence"/>
</dbReference>
<evidence type="ECO:0000256" key="1">
    <source>
        <dbReference type="SAM" id="SignalP"/>
    </source>
</evidence>
<reference evidence="3" key="1">
    <citation type="submission" date="2018-09" db="EMBL/GenBank/DDBJ databases">
        <authorList>
            <person name="Livingstone P.G."/>
            <person name="Whitworth D.E."/>
        </authorList>
    </citation>
    <scope>NUCLEOTIDE SEQUENCE [LARGE SCALE GENOMIC DNA]</scope>
    <source>
        <strain evidence="3">CA043D</strain>
    </source>
</reference>
<dbReference type="PROSITE" id="PS51257">
    <property type="entry name" value="PROKAR_LIPOPROTEIN"/>
    <property type="match status" value="1"/>
</dbReference>
<sequence>MTVLARHWLLALLLGACACQQAPGVQERVVAIYSRADVAELQQSPCSDGRCPHVDLEDFSCPSGVRAEVLVLSGHSLPPSYLNASPEDLARVVRCYRPDLIVLDTCYGFSTPLLTALAEEAPGAWVLGSTYKLPLDGLLYDEGFFQAGSPEQRARFVRTRSGKALELWRLDAKAMDTALEEVSRWEPAVLEARLARKHPNLVKVTLPGEATALVPVPPERFRKR</sequence>
<feature type="signal peptide" evidence="1">
    <location>
        <begin position="1"/>
        <end position="22"/>
    </location>
</feature>
<organism evidence="2 3">
    <name type="scientific">Corallococcus carmarthensis</name>
    <dbReference type="NCBI Taxonomy" id="2316728"/>
    <lineage>
        <taxon>Bacteria</taxon>
        <taxon>Pseudomonadati</taxon>
        <taxon>Myxococcota</taxon>
        <taxon>Myxococcia</taxon>
        <taxon>Myxococcales</taxon>
        <taxon>Cystobacterineae</taxon>
        <taxon>Myxococcaceae</taxon>
        <taxon>Corallococcus</taxon>
    </lineage>
</organism>
<name>A0A3A8KIV7_9BACT</name>
<evidence type="ECO:0000313" key="2">
    <source>
        <dbReference type="EMBL" id="RKH07039.1"/>
    </source>
</evidence>
<feature type="chain" id="PRO_5017386455" evidence="1">
    <location>
        <begin position="23"/>
        <end position="224"/>
    </location>
</feature>
<evidence type="ECO:0000313" key="3">
    <source>
        <dbReference type="Proteomes" id="UP000268313"/>
    </source>
</evidence>
<dbReference type="EMBL" id="RAWE01000006">
    <property type="protein sequence ID" value="RKH07039.1"/>
    <property type="molecule type" value="Genomic_DNA"/>
</dbReference>
<keyword evidence="3" id="KW-1185">Reference proteome</keyword>
<protein>
    <submittedName>
        <fullName evidence="2">Uncharacterized protein</fullName>
    </submittedName>
</protein>
<gene>
    <name evidence="2" type="ORF">D7X32_02900</name>
</gene>
<comment type="caution">
    <text evidence="2">The sequence shown here is derived from an EMBL/GenBank/DDBJ whole genome shotgun (WGS) entry which is preliminary data.</text>
</comment>
<dbReference type="AlphaFoldDB" id="A0A3A8KIV7"/>